<evidence type="ECO:0000256" key="1">
    <source>
        <dbReference type="SAM" id="MobiDB-lite"/>
    </source>
</evidence>
<protein>
    <submittedName>
        <fullName evidence="2">Uncharacterized protein</fullName>
    </submittedName>
</protein>
<keyword evidence="3" id="KW-1185">Reference proteome</keyword>
<evidence type="ECO:0000313" key="2">
    <source>
        <dbReference type="EMBL" id="CAI9157398.1"/>
    </source>
</evidence>
<proteinExistence type="predicted"/>
<accession>A0ABN8YAC6</accession>
<feature type="region of interest" description="Disordered" evidence="1">
    <location>
        <begin position="110"/>
        <end position="129"/>
    </location>
</feature>
<gene>
    <name evidence="2" type="ORF">MRATA1EN1_LOCUS6360</name>
</gene>
<feature type="region of interest" description="Disordered" evidence="1">
    <location>
        <begin position="32"/>
        <end position="83"/>
    </location>
</feature>
<sequence>MEPGGSLKGASPRAAICTPAPAALSLAARARLRRKGRSGGRGRTAADRAGRGLLKGRPPPPPPPPTRPRPCQRPPHLGKLRTGRRLLYPREQVPWIPASRVASRWRNWLSALPSGKVARRSPPGSGVPA</sequence>
<dbReference type="Proteomes" id="UP001176941">
    <property type="component" value="Chromosome 15"/>
</dbReference>
<dbReference type="EMBL" id="OX459951">
    <property type="protein sequence ID" value="CAI9157398.1"/>
    <property type="molecule type" value="Genomic_DNA"/>
</dbReference>
<feature type="compositionally biased region" description="Pro residues" evidence="1">
    <location>
        <begin position="57"/>
        <end position="73"/>
    </location>
</feature>
<reference evidence="2" key="1">
    <citation type="submission" date="2023-04" db="EMBL/GenBank/DDBJ databases">
        <authorList>
            <consortium name="ELIXIR-Norway"/>
        </authorList>
    </citation>
    <scope>NUCLEOTIDE SEQUENCE [LARGE SCALE GENOMIC DNA]</scope>
</reference>
<evidence type="ECO:0000313" key="3">
    <source>
        <dbReference type="Proteomes" id="UP001176941"/>
    </source>
</evidence>
<name>A0ABN8YAC6_RANTA</name>
<organism evidence="2 3">
    <name type="scientific">Rangifer tarandus platyrhynchus</name>
    <name type="common">Svalbard reindeer</name>
    <dbReference type="NCBI Taxonomy" id="3082113"/>
    <lineage>
        <taxon>Eukaryota</taxon>
        <taxon>Metazoa</taxon>
        <taxon>Chordata</taxon>
        <taxon>Craniata</taxon>
        <taxon>Vertebrata</taxon>
        <taxon>Euteleostomi</taxon>
        <taxon>Mammalia</taxon>
        <taxon>Eutheria</taxon>
        <taxon>Laurasiatheria</taxon>
        <taxon>Artiodactyla</taxon>
        <taxon>Ruminantia</taxon>
        <taxon>Pecora</taxon>
        <taxon>Cervidae</taxon>
        <taxon>Odocoileinae</taxon>
        <taxon>Rangifer</taxon>
    </lineage>
</organism>